<reference evidence="1 2" key="1">
    <citation type="journal article" date="2019" name="Int. J. Syst. Evol. Microbiol.">
        <title>The Global Catalogue of Microorganisms (GCM) 10K type strain sequencing project: providing services to taxonomists for standard genome sequencing and annotation.</title>
        <authorList>
            <consortium name="The Broad Institute Genomics Platform"/>
            <consortium name="The Broad Institute Genome Sequencing Center for Infectious Disease"/>
            <person name="Wu L."/>
            <person name="Ma J."/>
        </authorList>
    </citation>
    <scope>NUCLEOTIDE SEQUENCE [LARGE SCALE GENOMIC DNA]</scope>
    <source>
        <strain evidence="1 2">JCM 13023</strain>
    </source>
</reference>
<evidence type="ECO:0000313" key="1">
    <source>
        <dbReference type="EMBL" id="GAA1245451.1"/>
    </source>
</evidence>
<dbReference type="EMBL" id="BAAALN010000011">
    <property type="protein sequence ID" value="GAA1245451.1"/>
    <property type="molecule type" value="Genomic_DNA"/>
</dbReference>
<name>A0ABN1WC80_9PSEU</name>
<keyword evidence="2" id="KW-1185">Reference proteome</keyword>
<organism evidence="1 2">
    <name type="scientific">Prauserella halophila</name>
    <dbReference type="NCBI Taxonomy" id="185641"/>
    <lineage>
        <taxon>Bacteria</taxon>
        <taxon>Bacillati</taxon>
        <taxon>Actinomycetota</taxon>
        <taxon>Actinomycetes</taxon>
        <taxon>Pseudonocardiales</taxon>
        <taxon>Pseudonocardiaceae</taxon>
        <taxon>Prauserella</taxon>
    </lineage>
</organism>
<dbReference type="Proteomes" id="UP001500653">
    <property type="component" value="Unassembled WGS sequence"/>
</dbReference>
<sequence>MICLLTVGMLSPVSRAISARDSGPSLRAAASTAAALDSLTPPAPGTSLTDAGSRLPTRDLTFVSVEPYVPTTPSRRISHPPEAAGINFPALQNFFSPS</sequence>
<gene>
    <name evidence="1" type="ORF">GCM10009676_34210</name>
</gene>
<accession>A0ABN1WC80</accession>
<protein>
    <recommendedName>
        <fullName evidence="3">Secreted protein</fullName>
    </recommendedName>
</protein>
<evidence type="ECO:0008006" key="3">
    <source>
        <dbReference type="Google" id="ProtNLM"/>
    </source>
</evidence>
<proteinExistence type="predicted"/>
<evidence type="ECO:0000313" key="2">
    <source>
        <dbReference type="Proteomes" id="UP001500653"/>
    </source>
</evidence>
<comment type="caution">
    <text evidence="1">The sequence shown here is derived from an EMBL/GenBank/DDBJ whole genome shotgun (WGS) entry which is preliminary data.</text>
</comment>